<name>A0AAV1S994_9ROSI</name>
<comment type="caution">
    <text evidence="1">The sequence shown here is derived from an EMBL/GenBank/DDBJ whole genome shotgun (WGS) entry which is preliminary data.</text>
</comment>
<evidence type="ECO:0000313" key="2">
    <source>
        <dbReference type="Proteomes" id="UP001314170"/>
    </source>
</evidence>
<keyword evidence="2" id="KW-1185">Reference proteome</keyword>
<dbReference type="EMBL" id="CAWUPB010001173">
    <property type="protein sequence ID" value="CAK7348039.1"/>
    <property type="molecule type" value="Genomic_DNA"/>
</dbReference>
<dbReference type="Proteomes" id="UP001314170">
    <property type="component" value="Unassembled WGS sequence"/>
</dbReference>
<reference evidence="1 2" key="1">
    <citation type="submission" date="2024-01" db="EMBL/GenBank/DDBJ databases">
        <authorList>
            <person name="Waweru B."/>
        </authorList>
    </citation>
    <scope>NUCLEOTIDE SEQUENCE [LARGE SCALE GENOMIC DNA]</scope>
</reference>
<evidence type="ECO:0000313" key="1">
    <source>
        <dbReference type="EMBL" id="CAK7348039.1"/>
    </source>
</evidence>
<gene>
    <name evidence="1" type="ORF">DCAF_LOCUS20731</name>
</gene>
<proteinExistence type="predicted"/>
<organism evidence="1 2">
    <name type="scientific">Dovyalis caffra</name>
    <dbReference type="NCBI Taxonomy" id="77055"/>
    <lineage>
        <taxon>Eukaryota</taxon>
        <taxon>Viridiplantae</taxon>
        <taxon>Streptophyta</taxon>
        <taxon>Embryophyta</taxon>
        <taxon>Tracheophyta</taxon>
        <taxon>Spermatophyta</taxon>
        <taxon>Magnoliopsida</taxon>
        <taxon>eudicotyledons</taxon>
        <taxon>Gunneridae</taxon>
        <taxon>Pentapetalae</taxon>
        <taxon>rosids</taxon>
        <taxon>fabids</taxon>
        <taxon>Malpighiales</taxon>
        <taxon>Salicaceae</taxon>
        <taxon>Flacourtieae</taxon>
        <taxon>Dovyalis</taxon>
    </lineage>
</organism>
<sequence>MAGFRGVTDKHEVMEKHLSFGGAAENSSSSLGVMEKNPSFHGMEWFSQIYGETEEFCSDVATSVLMVAESRRETPLYAATANRHAVVVTEMPEYMNRETASVVARNWYDPLHVEIEQGRFEVLKPNLVMITDFSYATARHTAATQAHDIDLDYTVLHSAAGIGALGSCEVPPKQDPGKKHCILQYKDSAQYTVSIVRPHSNTYTY</sequence>
<dbReference type="AlphaFoldDB" id="A0AAV1S994"/>
<protein>
    <submittedName>
        <fullName evidence="1">Uncharacterized protein</fullName>
    </submittedName>
</protein>
<accession>A0AAV1S994</accession>